<dbReference type="Proteomes" id="UP000182841">
    <property type="component" value="Unassembled WGS sequence"/>
</dbReference>
<sequence length="178" mass="20409">MSASSDSAAKPRRAAVYRLWDSEGNLLYIGSAYDPDHRCQAHRQQPWWPAVTRRTEEWHAGRRNAYIAELEAIAKERPTHNLMGTLEYQTPSTEKVQRRNELAPLRGRLTREADLLAARVTRESRAAGASSYEAERAGKLAAIDFLEDTGLFDGAVKWRRRQVAYDARRHEEEQRDDS</sequence>
<dbReference type="AlphaFoldDB" id="A0A1H9U459"/>
<dbReference type="EMBL" id="FOGO01000007">
    <property type="protein sequence ID" value="SES03863.1"/>
    <property type="molecule type" value="Genomic_DNA"/>
</dbReference>
<name>A0A1H9U459_9ACTN</name>
<dbReference type="RefSeq" id="WP_075001194.1">
    <property type="nucleotide sequence ID" value="NZ_FOGO01000007.1"/>
</dbReference>
<keyword evidence="2" id="KW-1185">Reference proteome</keyword>
<dbReference type="InterPro" id="IPR035901">
    <property type="entry name" value="GIY-YIG_endonuc_sf"/>
</dbReference>
<accession>A0A1H9U459</accession>
<evidence type="ECO:0000313" key="2">
    <source>
        <dbReference type="Proteomes" id="UP000182841"/>
    </source>
</evidence>
<dbReference type="OrthoDB" id="4336423at2"/>
<gene>
    <name evidence="1" type="ORF">SAMN05421870_107280</name>
</gene>
<evidence type="ECO:0000313" key="1">
    <source>
        <dbReference type="EMBL" id="SES03863.1"/>
    </source>
</evidence>
<dbReference type="SUPFAM" id="SSF82771">
    <property type="entry name" value="GIY-YIG endonuclease"/>
    <property type="match status" value="1"/>
</dbReference>
<proteinExistence type="predicted"/>
<protein>
    <submittedName>
        <fullName evidence="1">GIY-YIG catalytic domain-containing protein</fullName>
    </submittedName>
</protein>
<organism evidence="1 2">
    <name type="scientific">Streptomyces qinglanensis</name>
    <dbReference type="NCBI Taxonomy" id="943816"/>
    <lineage>
        <taxon>Bacteria</taxon>
        <taxon>Bacillati</taxon>
        <taxon>Actinomycetota</taxon>
        <taxon>Actinomycetes</taxon>
        <taxon>Kitasatosporales</taxon>
        <taxon>Streptomycetaceae</taxon>
        <taxon>Streptomyces</taxon>
    </lineage>
</organism>
<reference evidence="2" key="1">
    <citation type="submission" date="2016-10" db="EMBL/GenBank/DDBJ databases">
        <authorList>
            <person name="Varghese N."/>
            <person name="Submissions S."/>
        </authorList>
    </citation>
    <scope>NUCLEOTIDE SEQUENCE [LARGE SCALE GENOMIC DNA]</scope>
    <source>
        <strain evidence="2">CGMCC 4.6825</strain>
    </source>
</reference>